<comment type="similarity">
    <text evidence="1">Belongs to the eukaryotic ribosomal protein eL31 family.</text>
</comment>
<evidence type="ECO:0000256" key="2">
    <source>
        <dbReference type="ARBA" id="ARBA00022980"/>
    </source>
</evidence>
<dbReference type="InterPro" id="IPR023621">
    <property type="entry name" value="Ribosomal_eL31_dom_sf"/>
</dbReference>
<dbReference type="EMBL" id="GL193082">
    <property type="protein sequence ID" value="EFB12896.1"/>
    <property type="molecule type" value="Genomic_DNA"/>
</dbReference>
<dbReference type="SMART" id="SM01380">
    <property type="entry name" value="Ribosomal_L31e"/>
    <property type="match status" value="1"/>
</dbReference>
<proteinExistence type="inferred from homology"/>
<dbReference type="InParanoid" id="D2HNC8"/>
<dbReference type="GO" id="GO:0002181">
    <property type="term" value="P:cytoplasmic translation"/>
    <property type="evidence" value="ECO:0007669"/>
    <property type="project" value="TreeGrafter"/>
</dbReference>
<feature type="region of interest" description="Disordered" evidence="4">
    <location>
        <begin position="1"/>
        <end position="30"/>
    </location>
</feature>
<protein>
    <recommendedName>
        <fullName evidence="6">60S ribosomal protein L31</fullName>
    </recommendedName>
</protein>
<dbReference type="GO" id="GO:0022625">
    <property type="term" value="C:cytosolic large ribosomal subunit"/>
    <property type="evidence" value="ECO:0007669"/>
    <property type="project" value="TreeGrafter"/>
</dbReference>
<keyword evidence="2" id="KW-0689">Ribosomal protein</keyword>
<keyword evidence="3" id="KW-0687">Ribonucleoprotein</keyword>
<name>D2HNC8_AILME</name>
<evidence type="ECO:0000313" key="5">
    <source>
        <dbReference type="EMBL" id="EFB12896.1"/>
    </source>
</evidence>
<evidence type="ECO:0000256" key="3">
    <source>
        <dbReference type="ARBA" id="ARBA00023274"/>
    </source>
</evidence>
<gene>
    <name evidence="5" type="ORF">PANDA_013187</name>
</gene>
<dbReference type="InterPro" id="IPR000054">
    <property type="entry name" value="Ribosomal_eL31"/>
</dbReference>
<dbReference type="PANTHER" id="PTHR10956">
    <property type="entry name" value="60S RIBOSOMAL PROTEIN L31"/>
    <property type="match status" value="1"/>
</dbReference>
<evidence type="ECO:0000256" key="4">
    <source>
        <dbReference type="SAM" id="MobiDB-lite"/>
    </source>
</evidence>
<sequence length="93" mass="10271">MAPAEGGGEKKGHSASGEGVTREHTSNSDKCIHGVDFKKHAPWAHKGIVKFAMKETGTPVVCIDSRINKAFWAKGIRNVSYRTHVQFSRKHNQ</sequence>
<dbReference type="Pfam" id="PF01198">
    <property type="entry name" value="Ribosomal_L31e"/>
    <property type="match status" value="1"/>
</dbReference>
<dbReference type="PANTHER" id="PTHR10956:SF48">
    <property type="entry name" value="60S RIBOSOMAL PROTEIN L31"/>
    <property type="match status" value="1"/>
</dbReference>
<reference evidence="5" key="1">
    <citation type="journal article" date="2010" name="Nature">
        <title>The sequence and de novo assembly of the giant panda genome.</title>
        <authorList>
            <person name="Li R."/>
            <person name="Fan W."/>
            <person name="Tian G."/>
            <person name="Zhu H."/>
            <person name="He L."/>
            <person name="Cai J."/>
            <person name="Huang Q."/>
            <person name="Cai Q."/>
            <person name="Li B."/>
            <person name="Bai Y."/>
            <person name="Zhang Z."/>
            <person name="Zhang Y."/>
            <person name="Wang W."/>
            <person name="Li J."/>
            <person name="Wei F."/>
            <person name="Li H."/>
            <person name="Jian M."/>
            <person name="Li J."/>
            <person name="Zhang Z."/>
            <person name="Nielsen R."/>
            <person name="Li D."/>
            <person name="Gu W."/>
            <person name="Yang Z."/>
            <person name="Xuan Z."/>
            <person name="Ryder O.A."/>
            <person name="Leung F.C."/>
            <person name="Zhou Y."/>
            <person name="Cao J."/>
            <person name="Sun X."/>
            <person name="Fu Y."/>
            <person name="Fang X."/>
            <person name="Guo X."/>
            <person name="Wang B."/>
            <person name="Hou R."/>
            <person name="Shen F."/>
            <person name="Mu B."/>
            <person name="Ni P."/>
            <person name="Lin R."/>
            <person name="Qian W."/>
            <person name="Wang G."/>
            <person name="Yu C."/>
            <person name="Nie W."/>
            <person name="Wang J."/>
            <person name="Wu Z."/>
            <person name="Liang H."/>
            <person name="Min J."/>
            <person name="Wu Q."/>
            <person name="Cheng S."/>
            <person name="Ruan J."/>
            <person name="Wang M."/>
            <person name="Shi Z."/>
            <person name="Wen M."/>
            <person name="Liu B."/>
            <person name="Ren X."/>
            <person name="Zheng H."/>
            <person name="Dong D."/>
            <person name="Cook K."/>
            <person name="Shan G."/>
            <person name="Zhang H."/>
            <person name="Kosiol C."/>
            <person name="Xie X."/>
            <person name="Lu Z."/>
            <person name="Zheng H."/>
            <person name="Li Y."/>
            <person name="Steiner C.C."/>
            <person name="Lam T.T."/>
            <person name="Lin S."/>
            <person name="Zhang Q."/>
            <person name="Li G."/>
            <person name="Tian J."/>
            <person name="Gong T."/>
            <person name="Liu H."/>
            <person name="Zhang D."/>
            <person name="Fang L."/>
            <person name="Ye C."/>
            <person name="Zhang J."/>
            <person name="Hu W."/>
            <person name="Xu A."/>
            <person name="Ren Y."/>
            <person name="Zhang G."/>
            <person name="Bruford M.W."/>
            <person name="Li Q."/>
            <person name="Ma L."/>
            <person name="Guo Y."/>
            <person name="An N."/>
            <person name="Hu Y."/>
            <person name="Zheng Y."/>
            <person name="Shi Y."/>
            <person name="Li Z."/>
            <person name="Liu Q."/>
            <person name="Chen Y."/>
            <person name="Zhao J."/>
            <person name="Qu N."/>
            <person name="Zhao S."/>
            <person name="Tian F."/>
            <person name="Wang X."/>
            <person name="Wang H."/>
            <person name="Xu L."/>
            <person name="Liu X."/>
            <person name="Vinar T."/>
            <person name="Wang Y."/>
            <person name="Lam T.W."/>
            <person name="Yiu S.M."/>
            <person name="Liu S."/>
            <person name="Zhang H."/>
            <person name="Li D."/>
            <person name="Huang Y."/>
            <person name="Wang X."/>
            <person name="Yang G."/>
            <person name="Jiang Z."/>
            <person name="Wang J."/>
            <person name="Qin N."/>
            <person name="Li L."/>
            <person name="Li J."/>
            <person name="Bolund L."/>
            <person name="Kristiansen K."/>
            <person name="Wong G.K."/>
            <person name="Olson M."/>
            <person name="Zhang X."/>
            <person name="Li S."/>
            <person name="Yang H."/>
            <person name="Wang J."/>
            <person name="Wang J."/>
        </authorList>
    </citation>
    <scope>NUCLEOTIDE SEQUENCE [LARGE SCALE GENOMIC DNA]</scope>
</reference>
<dbReference type="GO" id="GO:0003735">
    <property type="term" value="F:structural constituent of ribosome"/>
    <property type="evidence" value="ECO:0007669"/>
    <property type="project" value="InterPro"/>
</dbReference>
<evidence type="ECO:0000256" key="1">
    <source>
        <dbReference type="ARBA" id="ARBA00010808"/>
    </source>
</evidence>
<organism evidence="5">
    <name type="scientific">Ailuropoda melanoleuca</name>
    <name type="common">Giant panda</name>
    <dbReference type="NCBI Taxonomy" id="9646"/>
    <lineage>
        <taxon>Eukaryota</taxon>
        <taxon>Metazoa</taxon>
        <taxon>Chordata</taxon>
        <taxon>Craniata</taxon>
        <taxon>Vertebrata</taxon>
        <taxon>Euteleostomi</taxon>
        <taxon>Mammalia</taxon>
        <taxon>Eutheria</taxon>
        <taxon>Laurasiatheria</taxon>
        <taxon>Carnivora</taxon>
        <taxon>Caniformia</taxon>
        <taxon>Ursidae</taxon>
        <taxon>Ailuropoda</taxon>
    </lineage>
</organism>
<dbReference type="AlphaFoldDB" id="D2HNC8"/>
<accession>D2HNC8</accession>
<dbReference type="Gene3D" id="3.10.440.10">
    <property type="match status" value="1"/>
</dbReference>
<feature type="compositionally biased region" description="Basic and acidic residues" evidence="4">
    <location>
        <begin position="20"/>
        <end position="30"/>
    </location>
</feature>
<evidence type="ECO:0008006" key="6">
    <source>
        <dbReference type="Google" id="ProtNLM"/>
    </source>
</evidence>
<dbReference type="SUPFAM" id="SSF54575">
    <property type="entry name" value="Ribosomal protein L31e"/>
    <property type="match status" value="1"/>
</dbReference>
<feature type="non-terminal residue" evidence="5">
    <location>
        <position position="93"/>
    </location>
</feature>